<proteinExistence type="predicted"/>
<feature type="compositionally biased region" description="Acidic residues" evidence="1">
    <location>
        <begin position="40"/>
        <end position="50"/>
    </location>
</feature>
<dbReference type="AlphaFoldDB" id="F0UFZ7"/>
<dbReference type="EMBL" id="DS990638">
    <property type="protein sequence ID" value="EGC45046.1"/>
    <property type="molecule type" value="Genomic_DNA"/>
</dbReference>
<name>F0UFZ7_AJEC8</name>
<organism evidence="3">
    <name type="scientific">Ajellomyces capsulatus (strain H88)</name>
    <name type="common">Darling's disease fungus</name>
    <name type="synonym">Histoplasma capsulatum</name>
    <dbReference type="NCBI Taxonomy" id="544711"/>
    <lineage>
        <taxon>Eukaryota</taxon>
        <taxon>Fungi</taxon>
        <taxon>Dikarya</taxon>
        <taxon>Ascomycota</taxon>
        <taxon>Pezizomycotina</taxon>
        <taxon>Eurotiomycetes</taxon>
        <taxon>Eurotiomycetidae</taxon>
        <taxon>Onygenales</taxon>
        <taxon>Ajellomycetaceae</taxon>
        <taxon>Histoplasma</taxon>
    </lineage>
</organism>
<evidence type="ECO:0000256" key="1">
    <source>
        <dbReference type="SAM" id="MobiDB-lite"/>
    </source>
</evidence>
<dbReference type="VEuPathDB" id="FungiDB:I7I53_00125"/>
<dbReference type="Proteomes" id="UP000008142">
    <property type="component" value="Unassembled WGS sequence"/>
</dbReference>
<accession>F0UFZ7</accession>
<evidence type="ECO:0000313" key="2">
    <source>
        <dbReference type="EMBL" id="EGC45046.1"/>
    </source>
</evidence>
<evidence type="ECO:0000313" key="3">
    <source>
        <dbReference type="Proteomes" id="UP000008142"/>
    </source>
</evidence>
<dbReference type="HOGENOM" id="CLU_146829_0_0_1"/>
<dbReference type="OMA" id="MADMNES"/>
<dbReference type="OrthoDB" id="4188801at2759"/>
<sequence>MPSTVNCACHHDRKGDPMNMDDNNDNGYGSDGMASKFSEETDLMDSADYGEDSKRDTSDLAGLLMDDEHPLEHYMEMMADMNESLLQYNEYAANSLKLLDYIK</sequence>
<feature type="region of interest" description="Disordered" evidence="1">
    <location>
        <begin position="1"/>
        <end position="56"/>
    </location>
</feature>
<protein>
    <submittedName>
        <fullName evidence="2">Uncharacterized protein</fullName>
    </submittedName>
</protein>
<feature type="compositionally biased region" description="Low complexity" evidence="1">
    <location>
        <begin position="17"/>
        <end position="33"/>
    </location>
</feature>
<gene>
    <name evidence="2" type="ORF">HCEG_04261</name>
</gene>
<reference evidence="3" key="1">
    <citation type="submission" date="2008-07" db="EMBL/GenBank/DDBJ databases">
        <title>Annotation of Ajellomyces capsulatus strain H88.</title>
        <authorList>
            <person name="Champion M."/>
            <person name="Cuomo C."/>
            <person name="Ma L.-J."/>
            <person name="Henn M.R."/>
            <person name="Sil A."/>
            <person name="Goldman B."/>
            <person name="Young S.K."/>
            <person name="Kodira C.D."/>
            <person name="Zeng Q."/>
            <person name="Koehrsen M."/>
            <person name="Alvarado L."/>
            <person name="Berlin A."/>
            <person name="Borenstein D."/>
            <person name="Chen Z."/>
            <person name="Engels R."/>
            <person name="Freedman E."/>
            <person name="Gellesch M."/>
            <person name="Goldberg J."/>
            <person name="Griggs A."/>
            <person name="Gujja S."/>
            <person name="Heiman D."/>
            <person name="Hepburn T."/>
            <person name="Howarth C."/>
            <person name="Jen D."/>
            <person name="Larson L."/>
            <person name="Lewis B."/>
            <person name="Mehta T."/>
            <person name="Park D."/>
            <person name="Pearson M."/>
            <person name="Roberts A."/>
            <person name="Saif S."/>
            <person name="Shea T."/>
            <person name="Shenoy N."/>
            <person name="Sisk P."/>
            <person name="Stolte C."/>
            <person name="Sykes S."/>
            <person name="Walk T."/>
            <person name="White J."/>
            <person name="Yandava C."/>
            <person name="Klein B."/>
            <person name="McEwen J.G."/>
            <person name="Puccia R."/>
            <person name="Goldman G.H."/>
            <person name="Felipe M.S."/>
            <person name="Nino-Vega G."/>
            <person name="San-Blas G."/>
            <person name="Taylor J."/>
            <person name="Mendoza L."/>
            <person name="Galagan J."/>
            <person name="Nusbaum C."/>
            <person name="Birren B."/>
        </authorList>
    </citation>
    <scope>NUCLEOTIDE SEQUENCE [LARGE SCALE GENOMIC DNA]</scope>
    <source>
        <strain evidence="3">H88</strain>
    </source>
</reference>